<sequence>MSNIKTPSKNPNFNQNQLIVVFKEDEDREACDCFLKEIEDNVKKIHPEFGDIKIERIQDPVFKNVELWKHQRIDVVGSMEREIAGQDRTNVDFIIYNHENGIPEIIDIEHLEGLTNFEKIDIDPSQLNGDKEVIIAVLDTGVNTSVIPEQYLWQGEENGFLINGVNFLVDQISEDGNNYERFDIEDDNNVSHGTLVNAFIIEQFRGSGTKVKIMNLKTHNEKGVGNLFTAISAIRFAIEKGAHIINASWGFYRQDYESLEPLKDLITNSLKNKGVLFVAASGNAFKVDDDKFLNDFPSRKGEDRNPRDLSQHHFYPAFFGNRIEDESKYMFVVTTVKNDSKSFKISPRQNFSPNVVDLGIKADGLYISEDEEIEDFKFQIPLKKASDEGEAFVFGSSFAAAIATGKIGSNFASEFLSKDRVEKINKKHFLESDLGLDFFRKDPRLEDWIKHGLYV</sequence>
<dbReference type="PANTHER" id="PTHR43806:SF11">
    <property type="entry name" value="CEREVISIN-RELATED"/>
    <property type="match status" value="1"/>
</dbReference>
<keyword evidence="4" id="KW-0720">Serine protease</keyword>
<dbReference type="Proteomes" id="UP000649799">
    <property type="component" value="Unassembled WGS sequence"/>
</dbReference>
<evidence type="ECO:0000313" key="6">
    <source>
        <dbReference type="EMBL" id="NHE58469.1"/>
    </source>
</evidence>
<protein>
    <submittedName>
        <fullName evidence="6">S8 family serine peptidase</fullName>
    </submittedName>
</protein>
<comment type="similarity">
    <text evidence="1">Belongs to the peptidase S8 family.</text>
</comment>
<comment type="caution">
    <text evidence="6">The sequence shown here is derived from an EMBL/GenBank/DDBJ whole genome shotgun (WGS) entry which is preliminary data.</text>
</comment>
<evidence type="ECO:0000256" key="2">
    <source>
        <dbReference type="ARBA" id="ARBA00022670"/>
    </source>
</evidence>
<keyword evidence="2" id="KW-0645">Protease</keyword>
<organism evidence="6 7">
    <name type="scientific">Cyclobacterium plantarum</name>
    <dbReference type="NCBI Taxonomy" id="2716263"/>
    <lineage>
        <taxon>Bacteria</taxon>
        <taxon>Pseudomonadati</taxon>
        <taxon>Bacteroidota</taxon>
        <taxon>Cytophagia</taxon>
        <taxon>Cytophagales</taxon>
        <taxon>Cyclobacteriaceae</taxon>
        <taxon>Cyclobacterium</taxon>
    </lineage>
</organism>
<evidence type="ECO:0000256" key="3">
    <source>
        <dbReference type="ARBA" id="ARBA00022801"/>
    </source>
</evidence>
<name>A0ABX0H996_9BACT</name>
<accession>A0ABX0H996</accession>
<dbReference type="InterPro" id="IPR036852">
    <property type="entry name" value="Peptidase_S8/S53_dom_sf"/>
</dbReference>
<evidence type="ECO:0000256" key="4">
    <source>
        <dbReference type="ARBA" id="ARBA00022825"/>
    </source>
</evidence>
<evidence type="ECO:0000256" key="1">
    <source>
        <dbReference type="ARBA" id="ARBA00011073"/>
    </source>
</evidence>
<gene>
    <name evidence="6" type="ORF">G9Q97_16795</name>
</gene>
<dbReference type="RefSeq" id="WP_166148891.1">
    <property type="nucleotide sequence ID" value="NZ_JAANYN010000007.1"/>
</dbReference>
<dbReference type="PANTHER" id="PTHR43806">
    <property type="entry name" value="PEPTIDASE S8"/>
    <property type="match status" value="1"/>
</dbReference>
<dbReference type="SUPFAM" id="SSF52743">
    <property type="entry name" value="Subtilisin-like"/>
    <property type="match status" value="1"/>
</dbReference>
<dbReference type="InterPro" id="IPR050131">
    <property type="entry name" value="Peptidase_S8_subtilisin-like"/>
</dbReference>
<dbReference type="Gene3D" id="3.40.50.200">
    <property type="entry name" value="Peptidase S8/S53 domain"/>
    <property type="match status" value="1"/>
</dbReference>
<keyword evidence="7" id="KW-1185">Reference proteome</keyword>
<feature type="domain" description="Peptidase S8/S53" evidence="5">
    <location>
        <begin position="131"/>
        <end position="407"/>
    </location>
</feature>
<dbReference type="Pfam" id="PF00082">
    <property type="entry name" value="Peptidase_S8"/>
    <property type="match status" value="1"/>
</dbReference>
<reference evidence="6 7" key="1">
    <citation type="submission" date="2020-03" db="EMBL/GenBank/DDBJ databases">
        <title>Cyclobacterium plantarum sp. nov., a marine bacterium isolated from a coastal-marine wetland.</title>
        <authorList>
            <person name="Sanchez-Porro C."/>
            <person name="Ventosa A."/>
            <person name="Amoozegar M."/>
        </authorList>
    </citation>
    <scope>NUCLEOTIDE SEQUENCE [LARGE SCALE GENOMIC DNA]</scope>
    <source>
        <strain evidence="6 7">GBPx2</strain>
    </source>
</reference>
<keyword evidence="3" id="KW-0378">Hydrolase</keyword>
<dbReference type="EMBL" id="JAANYN010000007">
    <property type="protein sequence ID" value="NHE58469.1"/>
    <property type="molecule type" value="Genomic_DNA"/>
</dbReference>
<evidence type="ECO:0000259" key="5">
    <source>
        <dbReference type="Pfam" id="PF00082"/>
    </source>
</evidence>
<dbReference type="InterPro" id="IPR000209">
    <property type="entry name" value="Peptidase_S8/S53_dom"/>
</dbReference>
<proteinExistence type="inferred from homology"/>
<evidence type="ECO:0000313" key="7">
    <source>
        <dbReference type="Proteomes" id="UP000649799"/>
    </source>
</evidence>